<protein>
    <submittedName>
        <fullName evidence="4">RCS-specific HTH-type transcriptional activator RclR</fullName>
    </submittedName>
</protein>
<proteinExistence type="predicted"/>
<dbReference type="RefSeq" id="WP_278650838.1">
    <property type="nucleotide sequence ID" value="NZ_WNDV01000042.1"/>
</dbReference>
<dbReference type="PROSITE" id="PS01124">
    <property type="entry name" value="HTH_ARAC_FAMILY_2"/>
    <property type="match status" value="1"/>
</dbReference>
<accession>A0A833PGW8</accession>
<dbReference type="Pfam" id="PF06719">
    <property type="entry name" value="AraC_N"/>
    <property type="match status" value="1"/>
</dbReference>
<evidence type="ECO:0000256" key="2">
    <source>
        <dbReference type="ARBA" id="ARBA00023163"/>
    </source>
</evidence>
<gene>
    <name evidence="4" type="primary">rclR_10</name>
    <name evidence="4" type="ORF">GAK33_07192</name>
</gene>
<dbReference type="GO" id="GO:0043565">
    <property type="term" value="F:sequence-specific DNA binding"/>
    <property type="evidence" value="ECO:0007669"/>
    <property type="project" value="InterPro"/>
</dbReference>
<dbReference type="InterPro" id="IPR018060">
    <property type="entry name" value="HTH_AraC"/>
</dbReference>
<comment type="caution">
    <text evidence="4">The sequence shown here is derived from an EMBL/GenBank/DDBJ whole genome shotgun (WGS) entry which is preliminary data.</text>
</comment>
<evidence type="ECO:0000256" key="1">
    <source>
        <dbReference type="ARBA" id="ARBA00023015"/>
    </source>
</evidence>
<keyword evidence="1" id="KW-0805">Transcription regulation</keyword>
<dbReference type="Pfam" id="PF12833">
    <property type="entry name" value="HTH_18"/>
    <property type="match status" value="1"/>
</dbReference>
<name>A0A833PGW8_BURL3</name>
<dbReference type="SUPFAM" id="SSF46689">
    <property type="entry name" value="Homeodomain-like"/>
    <property type="match status" value="2"/>
</dbReference>
<feature type="domain" description="HTH araC/xylS-type" evidence="3">
    <location>
        <begin position="205"/>
        <end position="303"/>
    </location>
</feature>
<dbReference type="PANTHER" id="PTHR43436:SF2">
    <property type="entry name" value="ARAC_XYLS FAMILY TRANSCRIPTIONAL REGULATOR"/>
    <property type="match status" value="1"/>
</dbReference>
<sequence length="323" mass="35742">MSTDSTSARSPSLPPRDRKRLVTLLRALAPDEGYNLTALPSVRILRSNRALSRTPVLYDPGIVIVCQGCKRGYFGGERYLYDEHHYLAVSVPVPFSMETDATPERPLLALYLHLDFTMAAELAAQIDRAGTAEPVQAPRSMMSTPMDETMHASVLRFVEAMHRPLDAAVLGPALLRELYFRVLTGAQGSAMRSALAMRGQFGRIGRSLRVIHADYAQPLDVPQLADEAGMSVPSFHSHFKAITQVSPMQYLKSTRLHQARLLMVREDLTAEAAGYAVGYASPSQFSREFKRLFGLTPAKETQRMRESFAIPAAFEDAAFVSSH</sequence>
<organism evidence="4 5">
    <name type="scientific">Burkholderia lata (strain ATCC 17760 / DSM 23089 / LMG 22485 / NCIMB 9086 / R18194 / 383)</name>
    <dbReference type="NCBI Taxonomy" id="482957"/>
    <lineage>
        <taxon>Bacteria</taxon>
        <taxon>Pseudomonadati</taxon>
        <taxon>Pseudomonadota</taxon>
        <taxon>Betaproteobacteria</taxon>
        <taxon>Burkholderiales</taxon>
        <taxon>Burkholderiaceae</taxon>
        <taxon>Burkholderia</taxon>
        <taxon>Burkholderia cepacia complex</taxon>
    </lineage>
</organism>
<dbReference type="SMART" id="SM00342">
    <property type="entry name" value="HTH_ARAC"/>
    <property type="match status" value="1"/>
</dbReference>
<keyword evidence="2" id="KW-0804">Transcription</keyword>
<dbReference type="Gene3D" id="1.10.10.60">
    <property type="entry name" value="Homeodomain-like"/>
    <property type="match status" value="2"/>
</dbReference>
<reference evidence="5" key="1">
    <citation type="journal article" date="2020" name="MBio">
        <title>Horizontal gene transfer to a defensive symbiont with a reduced genome amongst a multipartite beetle microbiome.</title>
        <authorList>
            <person name="Waterworth S.C."/>
            <person name="Florez L.V."/>
            <person name="Rees E.R."/>
            <person name="Hertweck C."/>
            <person name="Kaltenpoth M."/>
            <person name="Kwan J.C."/>
        </authorList>
    </citation>
    <scope>NUCLEOTIDE SEQUENCE [LARGE SCALE GENOMIC DNA]</scope>
</reference>
<dbReference type="Proteomes" id="UP000467522">
    <property type="component" value="Unassembled WGS sequence"/>
</dbReference>
<dbReference type="PANTHER" id="PTHR43436">
    <property type="entry name" value="ARAC-FAMILY TRANSCRIPTIONAL REGULATOR"/>
    <property type="match status" value="1"/>
</dbReference>
<dbReference type="AlphaFoldDB" id="A0A833PGW8"/>
<dbReference type="InterPro" id="IPR009594">
    <property type="entry name" value="Tscrpt_reg_HTH_AraC_N"/>
</dbReference>
<dbReference type="EMBL" id="WNDV01000042">
    <property type="protein sequence ID" value="KAF1031959.1"/>
    <property type="molecule type" value="Genomic_DNA"/>
</dbReference>
<dbReference type="GO" id="GO:0003700">
    <property type="term" value="F:DNA-binding transcription factor activity"/>
    <property type="evidence" value="ECO:0007669"/>
    <property type="project" value="InterPro"/>
</dbReference>
<evidence type="ECO:0000259" key="3">
    <source>
        <dbReference type="PROSITE" id="PS01124"/>
    </source>
</evidence>
<evidence type="ECO:0000313" key="5">
    <source>
        <dbReference type="Proteomes" id="UP000467522"/>
    </source>
</evidence>
<dbReference type="InterPro" id="IPR009057">
    <property type="entry name" value="Homeodomain-like_sf"/>
</dbReference>
<evidence type="ECO:0000313" key="4">
    <source>
        <dbReference type="EMBL" id="KAF1031959.1"/>
    </source>
</evidence>